<dbReference type="PANTHER" id="PTHR43976:SF16">
    <property type="entry name" value="SHORT-CHAIN DEHYDROGENASE_REDUCTASE FAMILY PROTEIN"/>
    <property type="match status" value="1"/>
</dbReference>
<evidence type="ECO:0008006" key="5">
    <source>
        <dbReference type="Google" id="ProtNLM"/>
    </source>
</evidence>
<protein>
    <recommendedName>
        <fullName evidence="5">SDR family NAD(P)-dependent oxidoreductase</fullName>
    </recommendedName>
</protein>
<proteinExistence type="inferred from homology"/>
<dbReference type="Pfam" id="PF00106">
    <property type="entry name" value="adh_short"/>
    <property type="match status" value="1"/>
</dbReference>
<accession>A0ABM7M6L1</accession>
<name>A0ABM7M6L1_9ACTN</name>
<dbReference type="Gene3D" id="3.40.50.720">
    <property type="entry name" value="NAD(P)-binding Rossmann-like Domain"/>
    <property type="match status" value="1"/>
</dbReference>
<dbReference type="PANTHER" id="PTHR43976">
    <property type="entry name" value="SHORT CHAIN DEHYDROGENASE"/>
    <property type="match status" value="1"/>
</dbReference>
<evidence type="ECO:0000256" key="2">
    <source>
        <dbReference type="ARBA" id="ARBA00023002"/>
    </source>
</evidence>
<dbReference type="InterPro" id="IPR002347">
    <property type="entry name" value="SDR_fam"/>
</dbReference>
<sequence>MNKVWFVTGSSRGLGRQFVEAALSRGDRVAASARSTSGFDDLVAEYGDAILPLAVDVTDRPAVFAGVERAFAHFGGLDVVVNNAGYAQIGAVEELTERDLRDQMETNLFGAV</sequence>
<dbReference type="Proteomes" id="UP000676967">
    <property type="component" value="Chromosome"/>
</dbReference>
<dbReference type="SUPFAM" id="SSF51735">
    <property type="entry name" value="NAD(P)-binding Rossmann-fold domains"/>
    <property type="match status" value="1"/>
</dbReference>
<evidence type="ECO:0000313" key="4">
    <source>
        <dbReference type="Proteomes" id="UP000676967"/>
    </source>
</evidence>
<comment type="similarity">
    <text evidence="1">Belongs to the short-chain dehydrogenases/reductases (SDR) family.</text>
</comment>
<organism evidence="3 4">
    <name type="scientific">Actinoplanes ianthinogenes</name>
    <dbReference type="NCBI Taxonomy" id="122358"/>
    <lineage>
        <taxon>Bacteria</taxon>
        <taxon>Bacillati</taxon>
        <taxon>Actinomycetota</taxon>
        <taxon>Actinomycetes</taxon>
        <taxon>Micromonosporales</taxon>
        <taxon>Micromonosporaceae</taxon>
        <taxon>Actinoplanes</taxon>
    </lineage>
</organism>
<keyword evidence="4" id="KW-1185">Reference proteome</keyword>
<evidence type="ECO:0000256" key="1">
    <source>
        <dbReference type="ARBA" id="ARBA00006484"/>
    </source>
</evidence>
<keyword evidence="2" id="KW-0560">Oxidoreductase</keyword>
<gene>
    <name evidence="3" type="ORF">Aiant_79500</name>
</gene>
<dbReference type="InterPro" id="IPR051911">
    <property type="entry name" value="SDR_oxidoreductase"/>
</dbReference>
<dbReference type="PRINTS" id="PR00081">
    <property type="entry name" value="GDHRDH"/>
</dbReference>
<evidence type="ECO:0000313" key="3">
    <source>
        <dbReference type="EMBL" id="BCJ47293.1"/>
    </source>
</evidence>
<dbReference type="EMBL" id="AP023356">
    <property type="protein sequence ID" value="BCJ47293.1"/>
    <property type="molecule type" value="Genomic_DNA"/>
</dbReference>
<dbReference type="InterPro" id="IPR036291">
    <property type="entry name" value="NAD(P)-bd_dom_sf"/>
</dbReference>
<reference evidence="3 4" key="1">
    <citation type="submission" date="2020-08" db="EMBL/GenBank/DDBJ databases">
        <title>Whole genome shotgun sequence of Actinoplanes ianthinogenes NBRC 13996.</title>
        <authorList>
            <person name="Komaki H."/>
            <person name="Tamura T."/>
        </authorList>
    </citation>
    <scope>NUCLEOTIDE SEQUENCE [LARGE SCALE GENOMIC DNA]</scope>
    <source>
        <strain evidence="3 4">NBRC 13996</strain>
    </source>
</reference>